<accession>A0ABS5NEL0</accession>
<gene>
    <name evidence="2" type="ORF">KFZ73_16055</name>
</gene>
<evidence type="ECO:0000313" key="2">
    <source>
        <dbReference type="EMBL" id="MBS4102746.1"/>
    </source>
</evidence>
<evidence type="ECO:0000256" key="1">
    <source>
        <dbReference type="SAM" id="MobiDB-lite"/>
    </source>
</evidence>
<protein>
    <recommendedName>
        <fullName evidence="4">Helix-turn-helix domain-containing protein</fullName>
    </recommendedName>
</protein>
<keyword evidence="3" id="KW-1185">Reference proteome</keyword>
<dbReference type="RefSeq" id="WP_212554314.1">
    <property type="nucleotide sequence ID" value="NZ_JAGXOE010000041.1"/>
</dbReference>
<name>A0ABS5NEL0_TSUPA</name>
<dbReference type="EMBL" id="JAGXOE010000041">
    <property type="protein sequence ID" value="MBS4102746.1"/>
    <property type="molecule type" value="Genomic_DNA"/>
</dbReference>
<proteinExistence type="predicted"/>
<sequence length="84" mass="9164">MKMQSVIDANPVPNPLDAEGPKDTKGAASWCKSGAGTLENFRSAATPENPYGGGPRFFRRGRKVLYWPSDLDAWLRSQPQGRAS</sequence>
<organism evidence="2 3">
    <name type="scientific">Tsukamurella paurometabola</name>
    <name type="common">Corynebacterium paurometabolum</name>
    <dbReference type="NCBI Taxonomy" id="2061"/>
    <lineage>
        <taxon>Bacteria</taxon>
        <taxon>Bacillati</taxon>
        <taxon>Actinomycetota</taxon>
        <taxon>Actinomycetes</taxon>
        <taxon>Mycobacteriales</taxon>
        <taxon>Tsukamurellaceae</taxon>
        <taxon>Tsukamurella</taxon>
    </lineage>
</organism>
<reference evidence="2 3" key="1">
    <citation type="submission" date="2021-04" db="EMBL/GenBank/DDBJ databases">
        <title>Whole genome sequence analysis of a thiophenic sulfur metabolizing bacteria.</title>
        <authorList>
            <person name="Akhtar N."/>
            <person name="Akram J."/>
            <person name="Aslam A."/>
        </authorList>
    </citation>
    <scope>NUCLEOTIDE SEQUENCE [LARGE SCALE GENOMIC DNA]</scope>
    <source>
        <strain evidence="2 3">3OW</strain>
    </source>
</reference>
<comment type="caution">
    <text evidence="2">The sequence shown here is derived from an EMBL/GenBank/DDBJ whole genome shotgun (WGS) entry which is preliminary data.</text>
</comment>
<evidence type="ECO:0000313" key="3">
    <source>
        <dbReference type="Proteomes" id="UP000676853"/>
    </source>
</evidence>
<feature type="region of interest" description="Disordered" evidence="1">
    <location>
        <begin position="1"/>
        <end position="28"/>
    </location>
</feature>
<evidence type="ECO:0008006" key="4">
    <source>
        <dbReference type="Google" id="ProtNLM"/>
    </source>
</evidence>
<dbReference type="Proteomes" id="UP000676853">
    <property type="component" value="Unassembled WGS sequence"/>
</dbReference>